<evidence type="ECO:0000313" key="2">
    <source>
        <dbReference type="Proteomes" id="UP000319976"/>
    </source>
</evidence>
<protein>
    <recommendedName>
        <fullName evidence="3">Carboxypeptidase regulatory-like domain-containing protein</fullName>
    </recommendedName>
</protein>
<sequence>MWLVNFKQLEFKKKIEVGMQYYSLIMMCGPLLLVGCSSGNGFNYVPVSGTVTINGEPARNVVVIFRPLSAEDAVNTGGPSRDMTDANGKFSLRSSVGSGQPGAVAGNHIVYIHGLESTNPEETANLSKEELPPEIPEKYSSGGLPFVVPEGGTDAANIDLIID</sequence>
<reference evidence="1 2" key="1">
    <citation type="submission" date="2019-02" db="EMBL/GenBank/DDBJ databases">
        <title>Deep-cultivation of Planctomycetes and their phenomic and genomic characterization uncovers novel biology.</title>
        <authorList>
            <person name="Wiegand S."/>
            <person name="Jogler M."/>
            <person name="Boedeker C."/>
            <person name="Pinto D."/>
            <person name="Vollmers J."/>
            <person name="Rivas-Marin E."/>
            <person name="Kohn T."/>
            <person name="Peeters S.H."/>
            <person name="Heuer A."/>
            <person name="Rast P."/>
            <person name="Oberbeckmann S."/>
            <person name="Bunk B."/>
            <person name="Jeske O."/>
            <person name="Meyerdierks A."/>
            <person name="Storesund J.E."/>
            <person name="Kallscheuer N."/>
            <person name="Luecker S."/>
            <person name="Lage O.M."/>
            <person name="Pohl T."/>
            <person name="Merkel B.J."/>
            <person name="Hornburger P."/>
            <person name="Mueller R.-W."/>
            <person name="Bruemmer F."/>
            <person name="Labrenz M."/>
            <person name="Spormann A.M."/>
            <person name="Op den Camp H."/>
            <person name="Overmann J."/>
            <person name="Amann R."/>
            <person name="Jetten M.S.M."/>
            <person name="Mascher T."/>
            <person name="Medema M.H."/>
            <person name="Devos D.P."/>
            <person name="Kaster A.-K."/>
            <person name="Ovreas L."/>
            <person name="Rohde M."/>
            <person name="Galperin M.Y."/>
            <person name="Jogler C."/>
        </authorList>
    </citation>
    <scope>NUCLEOTIDE SEQUENCE [LARGE SCALE GENOMIC DNA]</scope>
    <source>
        <strain evidence="1 2">V22</strain>
    </source>
</reference>
<dbReference type="Proteomes" id="UP000319976">
    <property type="component" value="Chromosome"/>
</dbReference>
<gene>
    <name evidence="1" type="ORF">V22_11020</name>
</gene>
<proteinExistence type="predicted"/>
<evidence type="ECO:0000313" key="1">
    <source>
        <dbReference type="EMBL" id="QDT63876.1"/>
    </source>
</evidence>
<dbReference type="KEGG" id="chya:V22_11020"/>
<dbReference type="EMBL" id="CP036316">
    <property type="protein sequence ID" value="QDT63876.1"/>
    <property type="molecule type" value="Genomic_DNA"/>
</dbReference>
<keyword evidence="2" id="KW-1185">Reference proteome</keyword>
<dbReference type="AlphaFoldDB" id="A0A517T672"/>
<organism evidence="1 2">
    <name type="scientific">Calycomorphotria hydatis</name>
    <dbReference type="NCBI Taxonomy" id="2528027"/>
    <lineage>
        <taxon>Bacteria</taxon>
        <taxon>Pseudomonadati</taxon>
        <taxon>Planctomycetota</taxon>
        <taxon>Planctomycetia</taxon>
        <taxon>Planctomycetales</taxon>
        <taxon>Planctomycetaceae</taxon>
        <taxon>Calycomorphotria</taxon>
    </lineage>
</organism>
<accession>A0A517T672</accession>
<name>A0A517T672_9PLAN</name>
<evidence type="ECO:0008006" key="3">
    <source>
        <dbReference type="Google" id="ProtNLM"/>
    </source>
</evidence>